<name>A0A0E9V5Y0_ANGAN</name>
<protein>
    <submittedName>
        <fullName evidence="1">Uncharacterized protein</fullName>
    </submittedName>
</protein>
<evidence type="ECO:0000313" key="1">
    <source>
        <dbReference type="EMBL" id="JAH73396.1"/>
    </source>
</evidence>
<dbReference type="AlphaFoldDB" id="A0A0E9V5Y0"/>
<sequence length="27" mass="3285">MVWPMLLFIWPCNDIISLERYIQQTSS</sequence>
<reference evidence="1" key="1">
    <citation type="submission" date="2014-11" db="EMBL/GenBank/DDBJ databases">
        <authorList>
            <person name="Amaro Gonzalez C."/>
        </authorList>
    </citation>
    <scope>NUCLEOTIDE SEQUENCE</scope>
</reference>
<accession>A0A0E9V5Y0</accession>
<dbReference type="EMBL" id="GBXM01035181">
    <property type="protein sequence ID" value="JAH73396.1"/>
    <property type="molecule type" value="Transcribed_RNA"/>
</dbReference>
<proteinExistence type="predicted"/>
<reference evidence="1" key="2">
    <citation type="journal article" date="2015" name="Fish Shellfish Immunol.">
        <title>Early steps in the European eel (Anguilla anguilla)-Vibrio vulnificus interaction in the gills: Role of the RtxA13 toxin.</title>
        <authorList>
            <person name="Callol A."/>
            <person name="Pajuelo D."/>
            <person name="Ebbesson L."/>
            <person name="Teles M."/>
            <person name="MacKenzie S."/>
            <person name="Amaro C."/>
        </authorList>
    </citation>
    <scope>NUCLEOTIDE SEQUENCE</scope>
</reference>
<organism evidence="1">
    <name type="scientific">Anguilla anguilla</name>
    <name type="common">European freshwater eel</name>
    <name type="synonym">Muraena anguilla</name>
    <dbReference type="NCBI Taxonomy" id="7936"/>
    <lineage>
        <taxon>Eukaryota</taxon>
        <taxon>Metazoa</taxon>
        <taxon>Chordata</taxon>
        <taxon>Craniata</taxon>
        <taxon>Vertebrata</taxon>
        <taxon>Euteleostomi</taxon>
        <taxon>Actinopterygii</taxon>
        <taxon>Neopterygii</taxon>
        <taxon>Teleostei</taxon>
        <taxon>Anguilliformes</taxon>
        <taxon>Anguillidae</taxon>
        <taxon>Anguilla</taxon>
    </lineage>
</organism>